<dbReference type="PANTHER" id="PTHR48182">
    <property type="entry name" value="PROTEIN SERAC1"/>
    <property type="match status" value="1"/>
</dbReference>
<keyword evidence="6" id="KW-0472">Membrane</keyword>
<evidence type="ECO:0000313" key="8">
    <source>
        <dbReference type="Proteomes" id="UP001276659"/>
    </source>
</evidence>
<sequence>MSTKAVLFAGTPHRGSDTAKWAKTAKHLASFIQKDHSAQLLDTLVRGSEVLERLADSFQDIQESFAIYTLLEEIPYPKIGKIVEKDSALIGWRETQIMMHANHSDMVKFANEKENEYIQVKYIFRDIITDRIESVSLEDNGMPAPLALLE</sequence>
<protein>
    <submittedName>
        <fullName evidence="7">Uncharacterized protein</fullName>
    </submittedName>
</protein>
<dbReference type="EMBL" id="JASNWA010000004">
    <property type="protein sequence ID" value="KAK3175924.1"/>
    <property type="molecule type" value="Genomic_DNA"/>
</dbReference>
<evidence type="ECO:0000256" key="4">
    <source>
        <dbReference type="ARBA" id="ARBA00022824"/>
    </source>
</evidence>
<evidence type="ECO:0000256" key="2">
    <source>
        <dbReference type="ARBA" id="ARBA00004240"/>
    </source>
</evidence>
<dbReference type="AlphaFoldDB" id="A0AAD9ZF50"/>
<evidence type="ECO:0000256" key="5">
    <source>
        <dbReference type="ARBA" id="ARBA00023128"/>
    </source>
</evidence>
<keyword evidence="5" id="KW-0496">Mitochondrion</keyword>
<dbReference type="GO" id="GO:0016020">
    <property type="term" value="C:membrane"/>
    <property type="evidence" value="ECO:0007669"/>
    <property type="project" value="UniProtKB-SubCell"/>
</dbReference>
<dbReference type="PANTHER" id="PTHR48182:SF2">
    <property type="entry name" value="PROTEIN SERAC1"/>
    <property type="match status" value="1"/>
</dbReference>
<name>A0AAD9ZF50_9LECA</name>
<proteinExistence type="predicted"/>
<dbReference type="GO" id="GO:0005739">
    <property type="term" value="C:mitochondrion"/>
    <property type="evidence" value="ECO:0007669"/>
    <property type="project" value="UniProtKB-SubCell"/>
</dbReference>
<comment type="caution">
    <text evidence="7">The sequence shown here is derived from an EMBL/GenBank/DDBJ whole genome shotgun (WGS) entry which is preliminary data.</text>
</comment>
<dbReference type="GO" id="GO:0005783">
    <property type="term" value="C:endoplasmic reticulum"/>
    <property type="evidence" value="ECO:0007669"/>
    <property type="project" value="UniProtKB-SubCell"/>
</dbReference>
<dbReference type="InterPro" id="IPR052374">
    <property type="entry name" value="SERAC1"/>
</dbReference>
<keyword evidence="8" id="KW-1185">Reference proteome</keyword>
<comment type="subcellular location">
    <subcellularLocation>
        <location evidence="2">Endoplasmic reticulum</location>
    </subcellularLocation>
    <subcellularLocation>
        <location evidence="3">Membrane</location>
    </subcellularLocation>
    <subcellularLocation>
        <location evidence="1">Mitochondrion</location>
    </subcellularLocation>
</comment>
<evidence type="ECO:0000313" key="7">
    <source>
        <dbReference type="EMBL" id="KAK3175924.1"/>
    </source>
</evidence>
<evidence type="ECO:0000256" key="3">
    <source>
        <dbReference type="ARBA" id="ARBA00004370"/>
    </source>
</evidence>
<evidence type="ECO:0000256" key="1">
    <source>
        <dbReference type="ARBA" id="ARBA00004173"/>
    </source>
</evidence>
<organism evidence="7 8">
    <name type="scientific">Lepraria neglecta</name>
    <dbReference type="NCBI Taxonomy" id="209136"/>
    <lineage>
        <taxon>Eukaryota</taxon>
        <taxon>Fungi</taxon>
        <taxon>Dikarya</taxon>
        <taxon>Ascomycota</taxon>
        <taxon>Pezizomycotina</taxon>
        <taxon>Lecanoromycetes</taxon>
        <taxon>OSLEUM clade</taxon>
        <taxon>Lecanoromycetidae</taxon>
        <taxon>Lecanorales</taxon>
        <taxon>Lecanorineae</taxon>
        <taxon>Stereocaulaceae</taxon>
        <taxon>Lepraria</taxon>
    </lineage>
</organism>
<gene>
    <name evidence="7" type="ORF">OEA41_007246</name>
</gene>
<evidence type="ECO:0000256" key="6">
    <source>
        <dbReference type="ARBA" id="ARBA00023136"/>
    </source>
</evidence>
<keyword evidence="4" id="KW-0256">Endoplasmic reticulum</keyword>
<reference evidence="7" key="1">
    <citation type="submission" date="2022-11" db="EMBL/GenBank/DDBJ databases">
        <title>Chromosomal genome sequence assembly and mating type (MAT) locus characterization of the leprose asexual lichenized fungus Lepraria neglecta (Nyl.) Erichsen.</title>
        <authorList>
            <person name="Allen J.L."/>
            <person name="Pfeffer B."/>
        </authorList>
    </citation>
    <scope>NUCLEOTIDE SEQUENCE</scope>
    <source>
        <strain evidence="7">Allen 5258</strain>
    </source>
</reference>
<dbReference type="Proteomes" id="UP001276659">
    <property type="component" value="Unassembled WGS sequence"/>
</dbReference>
<accession>A0AAD9ZF50</accession>